<keyword evidence="2" id="KW-1133">Transmembrane helix</keyword>
<name>A0AA36I8D1_9DINO</name>
<feature type="region of interest" description="Disordered" evidence="1">
    <location>
        <begin position="196"/>
        <end position="233"/>
    </location>
</feature>
<evidence type="ECO:0008006" key="5">
    <source>
        <dbReference type="Google" id="ProtNLM"/>
    </source>
</evidence>
<gene>
    <name evidence="3" type="ORF">EVOR1521_LOCUS9497</name>
</gene>
<evidence type="ECO:0000313" key="3">
    <source>
        <dbReference type="EMBL" id="CAJ1381985.1"/>
    </source>
</evidence>
<keyword evidence="2" id="KW-0812">Transmembrane</keyword>
<feature type="compositionally biased region" description="Basic and acidic residues" evidence="1">
    <location>
        <begin position="429"/>
        <end position="443"/>
    </location>
</feature>
<comment type="caution">
    <text evidence="3">The sequence shown here is derived from an EMBL/GenBank/DDBJ whole genome shotgun (WGS) entry which is preliminary data.</text>
</comment>
<feature type="region of interest" description="Disordered" evidence="1">
    <location>
        <begin position="307"/>
        <end position="332"/>
    </location>
</feature>
<dbReference type="Proteomes" id="UP001178507">
    <property type="component" value="Unassembled WGS sequence"/>
</dbReference>
<reference evidence="3" key="1">
    <citation type="submission" date="2023-08" db="EMBL/GenBank/DDBJ databases">
        <authorList>
            <person name="Chen Y."/>
            <person name="Shah S."/>
            <person name="Dougan E. K."/>
            <person name="Thang M."/>
            <person name="Chan C."/>
        </authorList>
    </citation>
    <scope>NUCLEOTIDE SEQUENCE</scope>
</reference>
<accession>A0AA36I8D1</accession>
<organism evidence="3 4">
    <name type="scientific">Effrenium voratum</name>
    <dbReference type="NCBI Taxonomy" id="2562239"/>
    <lineage>
        <taxon>Eukaryota</taxon>
        <taxon>Sar</taxon>
        <taxon>Alveolata</taxon>
        <taxon>Dinophyceae</taxon>
        <taxon>Suessiales</taxon>
        <taxon>Symbiodiniaceae</taxon>
        <taxon>Effrenium</taxon>
    </lineage>
</organism>
<keyword evidence="2" id="KW-0472">Membrane</keyword>
<feature type="compositionally biased region" description="Polar residues" evidence="1">
    <location>
        <begin position="317"/>
        <end position="328"/>
    </location>
</feature>
<keyword evidence="4" id="KW-1185">Reference proteome</keyword>
<sequence>MADGGATSSSPTAGDPMAQIRAMAELAIETARANQAAIQSLVQLQADNLTAQAARNVSGQNISGKDLVRSICAVSQSTNESDQVAATLRPELAEIGTGWKQISETCWAVKLFGMNFTDVAASLPQAEVDRRSSLIKQNGRWWVIEFADRLSELENVSGKIEELQEPTEMITLAHRGYQDTAKLGFDVESLASFPGGSASESSAVNVQAEAAPSDRPAEQVNPAEESAVDEARRDVPAEALVPVDEHEVEFEGKMLTMKDTLSVLREARTKCGIGKSGGKAIILKRLGQHLKAQDMRAEQKVHNEILQGEKRKANSPPGVSQQSKSGMQGWQRHSEACPGITLVTLEGIWDLEGQGDRATGEGDEAASDPETVVPDEHTATHAKKGESEDQTEQAANPRKSAFKATDVVQPKVKAAKIEPKVRVVPPESARVRDPAEEERDSKAAKVSPRKERRLNAPPMYAGEPTPGEGGDSSASRPGVLCVVGDEELRHEDEVLELPYDEQQAETMIEHDHQLTGDVEAEQGFQSSEGDSELLYYPVGPGNEEPQLAESDLQAIDDLAKRMEVDRLMTMGVLKPISKQEAQELGLRTLSTKFVTTWRPKQRDQVPKFMRRARFVAREFHWDDPHRQQLFAPATSSLVIRLLPALFQHKKAEGLDWVMIALDISDAYLTVDQQIPTCVNAWIDGEEWTFQLDKLLPGQRDGAREWHGAFTSFLKEKVGVEGCTVCPSVLRAAEGFNGLLHVDDMLGIGTEEFIMERLVPAVESRYKVTYELITKPGQELWFLKRKLIYHRSLRFIIQPHQKNFTKLFELMNINPDRVNPRAAPMPSGGAQAKLADNPLEEPAASKYRAAVGLLLYMSTDLVDCQYCIKTLAQCMVLWMQQRVAQGFFQVGTVPTATNVADLNTKALSRDRVKILSFLVGIVSGEFEGETDEWVPVGFGEYEALMMKENTRLAIRRIRSDLSGHEAFEGASNTSITQTAKRVFAAGMISILLQPGGSERIEHDALSSDNEPNGLNNQHDWIMDAIFFCSIAWMAVCISYGCFYLMTCGYGKISAWFGTAKVKEENIVFITEFGKHYHRRNCKWLVKSILIEIEENTAVARRYKKCHTCHYLDRAEFGGKSSARQGATAAKRKTKDGGVR</sequence>
<feature type="transmembrane region" description="Helical" evidence="2">
    <location>
        <begin position="1019"/>
        <end position="1044"/>
    </location>
</feature>
<feature type="compositionally biased region" description="Basic and acidic residues" evidence="1">
    <location>
        <begin position="374"/>
        <end position="387"/>
    </location>
</feature>
<dbReference type="AlphaFoldDB" id="A0AA36I8D1"/>
<evidence type="ECO:0000313" key="4">
    <source>
        <dbReference type="Proteomes" id="UP001178507"/>
    </source>
</evidence>
<dbReference type="EMBL" id="CAUJNA010000862">
    <property type="protein sequence ID" value="CAJ1381985.1"/>
    <property type="molecule type" value="Genomic_DNA"/>
</dbReference>
<feature type="region of interest" description="Disordered" evidence="1">
    <location>
        <begin position="423"/>
        <end position="476"/>
    </location>
</feature>
<evidence type="ECO:0000256" key="2">
    <source>
        <dbReference type="SAM" id="Phobius"/>
    </source>
</evidence>
<protein>
    <recommendedName>
        <fullName evidence="5">SAP domain-containing protein</fullName>
    </recommendedName>
</protein>
<feature type="region of interest" description="Disordered" evidence="1">
    <location>
        <begin position="353"/>
        <end position="409"/>
    </location>
</feature>
<proteinExistence type="predicted"/>
<evidence type="ECO:0000256" key="1">
    <source>
        <dbReference type="SAM" id="MobiDB-lite"/>
    </source>
</evidence>